<name>A0A074SN97_9AGAM</name>
<comment type="caution">
    <text evidence="1">The sequence shown here is derived from an EMBL/GenBank/DDBJ whole genome shotgun (WGS) entry which is preliminary data.</text>
</comment>
<accession>A0A074SN97</accession>
<evidence type="ECO:0000313" key="1">
    <source>
        <dbReference type="EMBL" id="KEP51532.1"/>
    </source>
</evidence>
<dbReference type="Proteomes" id="UP000027456">
    <property type="component" value="Unassembled WGS sequence"/>
</dbReference>
<dbReference type="AlphaFoldDB" id="A0A074SN97"/>
<evidence type="ECO:0000313" key="2">
    <source>
        <dbReference type="Proteomes" id="UP000027456"/>
    </source>
</evidence>
<dbReference type="EMBL" id="AZST01000162">
    <property type="protein sequence ID" value="KEP51532.1"/>
    <property type="molecule type" value="Genomic_DNA"/>
</dbReference>
<protein>
    <submittedName>
        <fullName evidence="1">Putative vegetative incompatibility protein HET-E-1</fullName>
    </submittedName>
</protein>
<keyword evidence="2" id="KW-1185">Reference proteome</keyword>
<dbReference type="OrthoDB" id="3138287at2759"/>
<dbReference type="HOGENOM" id="CLU_000288_6_20_1"/>
<gene>
    <name evidence="1" type="ORF">V565_060160</name>
</gene>
<sequence length="410" mass="45532">MLDSTTLKVALPSIVNDNWASLMSLLRALEQDGSTFGNIGDALEQFFQPRGIYERLENTWNQNETTKHQLEASFRQLRENCANLARLGLTECMRGLCRDIRVELTYIRHYPLLRLNDENGAQAHDSGALLNHYQRIQALLQGLLLNAEPSLWNVLNRNLGYSCTCGSYNPTRATEQGSCTHPVEVRQLHNWVQNSLPGAVCWIPDARKMDISRALCAKLNNTHKLGASIFISRDNCDFNSIIPSIAFQLANYSTPFRLALLNLHPHACFGPLEIQFEELIANPLARVRAALPVDLTVVIDVMNGCKSVRPLIDAILAKSKDLPIKFFVFSPPEPCYDVVERLLVHQMGGLVVEEVEGKLRAALQPFGLSELQLAGFVQRAGALFACAAVAAHQMSDDGAWFNHSSALVDG</sequence>
<proteinExistence type="predicted"/>
<organism evidence="1 2">
    <name type="scientific">Rhizoctonia solani 123E</name>
    <dbReference type="NCBI Taxonomy" id="1423351"/>
    <lineage>
        <taxon>Eukaryota</taxon>
        <taxon>Fungi</taxon>
        <taxon>Dikarya</taxon>
        <taxon>Basidiomycota</taxon>
        <taxon>Agaricomycotina</taxon>
        <taxon>Agaricomycetes</taxon>
        <taxon>Cantharellales</taxon>
        <taxon>Ceratobasidiaceae</taxon>
        <taxon>Rhizoctonia</taxon>
    </lineage>
</organism>
<reference evidence="1 2" key="1">
    <citation type="submission" date="2013-12" db="EMBL/GenBank/DDBJ databases">
        <authorList>
            <person name="Cubeta M."/>
            <person name="Pakala S."/>
            <person name="Fedorova N."/>
            <person name="Thomas E."/>
            <person name="Dean R."/>
            <person name="Jabaji S."/>
            <person name="Neate S."/>
            <person name="Toda T."/>
            <person name="Tavantzis S."/>
            <person name="Vilgalys R."/>
            <person name="Bharathan N."/>
            <person name="Pakala S."/>
            <person name="Losada L.S."/>
            <person name="Zafar N."/>
            <person name="Nierman W."/>
        </authorList>
    </citation>
    <scope>NUCLEOTIDE SEQUENCE [LARGE SCALE GENOMIC DNA]</scope>
    <source>
        <strain evidence="1 2">123E</strain>
    </source>
</reference>